<evidence type="ECO:0000313" key="3">
    <source>
        <dbReference type="Proteomes" id="UP000427906"/>
    </source>
</evidence>
<gene>
    <name evidence="2" type="ORF">DSCA_24430</name>
</gene>
<dbReference type="Gene3D" id="1.25.40.10">
    <property type="entry name" value="Tetratricopeptide repeat domain"/>
    <property type="match status" value="1"/>
</dbReference>
<keyword evidence="3" id="KW-1185">Reference proteome</keyword>
<dbReference type="EMBL" id="AP021874">
    <property type="protein sequence ID" value="BBO68513.1"/>
    <property type="molecule type" value="Genomic_DNA"/>
</dbReference>
<dbReference type="AlphaFoldDB" id="A0A5K7YJ12"/>
<dbReference type="SUPFAM" id="SSF48452">
    <property type="entry name" value="TPR-like"/>
    <property type="match status" value="1"/>
</dbReference>
<evidence type="ECO:0000256" key="1">
    <source>
        <dbReference type="SAM" id="MobiDB-lite"/>
    </source>
</evidence>
<dbReference type="InterPro" id="IPR011990">
    <property type="entry name" value="TPR-like_helical_dom_sf"/>
</dbReference>
<accession>A0A5K7YJ12</accession>
<organism evidence="2 3">
    <name type="scientific">Desulfosarcina alkanivorans</name>
    <dbReference type="NCBI Taxonomy" id="571177"/>
    <lineage>
        <taxon>Bacteria</taxon>
        <taxon>Pseudomonadati</taxon>
        <taxon>Thermodesulfobacteriota</taxon>
        <taxon>Desulfobacteria</taxon>
        <taxon>Desulfobacterales</taxon>
        <taxon>Desulfosarcinaceae</taxon>
        <taxon>Desulfosarcina</taxon>
    </lineage>
</organism>
<protein>
    <recommendedName>
        <fullName evidence="4">PEGA domain-containing protein</fullName>
    </recommendedName>
</protein>
<sequence>MSETPADPVSDDETAFRAPRPGPVTERAADKAGEPPAPSRKRFRDLLSRGLTALHGGQHRQAHDLLLEAASVDPGSDAVREALHQADQALKLAQLDRLQRLATAAERDLQWQKARDLYLAALTIDPNVGFALRGRQRTMDRITIARRIDFYLTQPETLFNDRHLENAVQLLLDAGQVAPRDPALAASLNELDQLVTAAQTPVRVTITSDNRTDVAVYRVGRLGRFEAHDLHLRPGAYTVVGVRDGYRDVRLSVTAKPGAGPLTVRVVCNEKIH</sequence>
<evidence type="ECO:0000313" key="2">
    <source>
        <dbReference type="EMBL" id="BBO68513.1"/>
    </source>
</evidence>
<evidence type="ECO:0008006" key="4">
    <source>
        <dbReference type="Google" id="ProtNLM"/>
    </source>
</evidence>
<dbReference type="KEGG" id="dalk:DSCA_24430"/>
<feature type="region of interest" description="Disordered" evidence="1">
    <location>
        <begin position="1"/>
        <end position="41"/>
    </location>
</feature>
<name>A0A5K7YJ12_9BACT</name>
<dbReference type="Proteomes" id="UP000427906">
    <property type="component" value="Chromosome"/>
</dbReference>
<reference evidence="2 3" key="1">
    <citation type="submission" date="2019-11" db="EMBL/GenBank/DDBJ databases">
        <title>Comparative genomics of hydrocarbon-degrading Desulfosarcina strains.</title>
        <authorList>
            <person name="Watanabe M."/>
            <person name="Kojima H."/>
            <person name="Fukui M."/>
        </authorList>
    </citation>
    <scope>NUCLEOTIDE SEQUENCE [LARGE SCALE GENOMIC DNA]</scope>
    <source>
        <strain evidence="2 3">PL12</strain>
    </source>
</reference>
<proteinExistence type="predicted"/>